<evidence type="ECO:0000313" key="1">
    <source>
        <dbReference type="EMBL" id="TDQ71231.1"/>
    </source>
</evidence>
<organism evidence="1 2">
    <name type="scientific">Methanimicrococcus blatticola</name>
    <dbReference type="NCBI Taxonomy" id="91560"/>
    <lineage>
        <taxon>Archaea</taxon>
        <taxon>Methanobacteriati</taxon>
        <taxon>Methanobacteriota</taxon>
        <taxon>Stenosarchaea group</taxon>
        <taxon>Methanomicrobia</taxon>
        <taxon>Methanosarcinales</taxon>
        <taxon>Methanosarcinaceae</taxon>
        <taxon>Methanimicrococcus</taxon>
    </lineage>
</organism>
<dbReference type="AlphaFoldDB" id="A0A484F850"/>
<proteinExistence type="predicted"/>
<sequence>MATLEMDTVCGHINKVTAINEGANTRVTIETTCPHVQKWGTEFLIPADDIADINNKTFSENGKKIQLMPTCFIPTLVMNVVWMENGLLSKNLVKSKSPVQIQYKE</sequence>
<name>A0A484F850_9EURY</name>
<dbReference type="Proteomes" id="UP000294855">
    <property type="component" value="Unassembled WGS sequence"/>
</dbReference>
<dbReference type="InterPro" id="IPR054227">
    <property type="entry name" value="DUF6951"/>
</dbReference>
<protein>
    <submittedName>
        <fullName evidence="1">Uncharacterized protein</fullName>
    </submittedName>
</protein>
<gene>
    <name evidence="1" type="ORF">C7391_0336</name>
</gene>
<dbReference type="OrthoDB" id="53392at2157"/>
<comment type="caution">
    <text evidence="1">The sequence shown here is derived from an EMBL/GenBank/DDBJ whole genome shotgun (WGS) entry which is preliminary data.</text>
</comment>
<dbReference type="EMBL" id="SNYS01000005">
    <property type="protein sequence ID" value="TDQ71231.1"/>
    <property type="molecule type" value="Genomic_DNA"/>
</dbReference>
<keyword evidence="2" id="KW-1185">Reference proteome</keyword>
<evidence type="ECO:0000313" key="2">
    <source>
        <dbReference type="Proteomes" id="UP000294855"/>
    </source>
</evidence>
<dbReference type="Pfam" id="PF22263">
    <property type="entry name" value="DUF6951"/>
    <property type="match status" value="1"/>
</dbReference>
<accession>A0A484F850</accession>
<dbReference type="RefSeq" id="WP_133516805.1">
    <property type="nucleotide sequence ID" value="NZ_JAHDUW010000001.1"/>
</dbReference>
<reference evidence="1 2" key="1">
    <citation type="submission" date="2019-03" db="EMBL/GenBank/DDBJ databases">
        <title>Genomic Encyclopedia of Type Strains, Phase IV (KMG-IV): sequencing the most valuable type-strain genomes for metagenomic binning, comparative biology and taxonomic classification.</title>
        <authorList>
            <person name="Goeker M."/>
        </authorList>
    </citation>
    <scope>NUCLEOTIDE SEQUENCE [LARGE SCALE GENOMIC DNA]</scope>
    <source>
        <strain evidence="1 2">DSM 13328</strain>
    </source>
</reference>